<comment type="caution">
    <text evidence="2">The sequence shown here is derived from an EMBL/GenBank/DDBJ whole genome shotgun (WGS) entry which is preliminary data.</text>
</comment>
<gene>
    <name evidence="2" type="primary">EIF2AK4_0</name>
    <name evidence="2" type="ORF">EYF80_002419</name>
</gene>
<dbReference type="EMBL" id="SRLO01000011">
    <property type="protein sequence ID" value="TNN87217.1"/>
    <property type="molecule type" value="Genomic_DNA"/>
</dbReference>
<keyword evidence="3" id="KW-1185">Reference proteome</keyword>
<feature type="compositionally biased region" description="Polar residues" evidence="1">
    <location>
        <begin position="12"/>
        <end position="44"/>
    </location>
</feature>
<accession>A0A4Z2JB30</accession>
<sequence>MLSLCPDREISESMSQNPKGSLLNTTGSSEQHGSSSTTNINVNVISPDKVPSSVRRRYETQIQTRLQNLSTNLQNKSNDIEVLAVDLLKETLVHFLTLEFESEEQFNSSVKTLLYRLPKQRYLKSICDEIHQLKMTKNCHSKAPGEPTHSRCASDRRSFKGSGNTDNYCLAELQILSLSHFLRVAVVALYSYKDDYYKILL</sequence>
<keyword evidence="2" id="KW-0418">Kinase</keyword>
<organism evidence="2 3">
    <name type="scientific">Liparis tanakae</name>
    <name type="common">Tanaka's snailfish</name>
    <dbReference type="NCBI Taxonomy" id="230148"/>
    <lineage>
        <taxon>Eukaryota</taxon>
        <taxon>Metazoa</taxon>
        <taxon>Chordata</taxon>
        <taxon>Craniata</taxon>
        <taxon>Vertebrata</taxon>
        <taxon>Euteleostomi</taxon>
        <taxon>Actinopterygii</taxon>
        <taxon>Neopterygii</taxon>
        <taxon>Teleostei</taxon>
        <taxon>Neoteleostei</taxon>
        <taxon>Acanthomorphata</taxon>
        <taxon>Eupercaria</taxon>
        <taxon>Perciformes</taxon>
        <taxon>Cottioidei</taxon>
        <taxon>Cottales</taxon>
        <taxon>Liparidae</taxon>
        <taxon>Liparis</taxon>
    </lineage>
</organism>
<dbReference type="AlphaFoldDB" id="A0A4Z2JB30"/>
<evidence type="ECO:0000313" key="2">
    <source>
        <dbReference type="EMBL" id="TNN87217.1"/>
    </source>
</evidence>
<feature type="compositionally biased region" description="Basic and acidic residues" evidence="1">
    <location>
        <begin position="148"/>
        <end position="158"/>
    </location>
</feature>
<evidence type="ECO:0000256" key="1">
    <source>
        <dbReference type="SAM" id="MobiDB-lite"/>
    </source>
</evidence>
<keyword evidence="2" id="KW-0808">Transferase</keyword>
<feature type="region of interest" description="Disordered" evidence="1">
    <location>
        <begin position="141"/>
        <end position="161"/>
    </location>
</feature>
<reference evidence="2 3" key="1">
    <citation type="submission" date="2019-03" db="EMBL/GenBank/DDBJ databases">
        <title>First draft genome of Liparis tanakae, snailfish: a comprehensive survey of snailfish specific genes.</title>
        <authorList>
            <person name="Kim W."/>
            <person name="Song I."/>
            <person name="Jeong J.-H."/>
            <person name="Kim D."/>
            <person name="Kim S."/>
            <person name="Ryu S."/>
            <person name="Song J.Y."/>
            <person name="Lee S.K."/>
        </authorList>
    </citation>
    <scope>NUCLEOTIDE SEQUENCE [LARGE SCALE GENOMIC DNA]</scope>
    <source>
        <tissue evidence="2">Muscle</tissue>
    </source>
</reference>
<feature type="compositionally biased region" description="Basic and acidic residues" evidence="1">
    <location>
        <begin position="1"/>
        <end position="11"/>
    </location>
</feature>
<evidence type="ECO:0000313" key="3">
    <source>
        <dbReference type="Proteomes" id="UP000314294"/>
    </source>
</evidence>
<dbReference type="OrthoDB" id="6778822at2759"/>
<protein>
    <submittedName>
        <fullName evidence="2">eIF-2-alpha kinase GCN2</fullName>
    </submittedName>
</protein>
<name>A0A4Z2JB30_9TELE</name>
<dbReference type="GO" id="GO:0016301">
    <property type="term" value="F:kinase activity"/>
    <property type="evidence" value="ECO:0007669"/>
    <property type="project" value="UniProtKB-KW"/>
</dbReference>
<feature type="region of interest" description="Disordered" evidence="1">
    <location>
        <begin position="1"/>
        <end position="46"/>
    </location>
</feature>
<dbReference type="Proteomes" id="UP000314294">
    <property type="component" value="Unassembled WGS sequence"/>
</dbReference>
<proteinExistence type="predicted"/>